<dbReference type="RefSeq" id="WP_191618607.1">
    <property type="nucleotide sequence ID" value="NZ_JACYFG010000042.1"/>
</dbReference>
<dbReference type="SUPFAM" id="SSF109604">
    <property type="entry name" value="HD-domain/PDEase-like"/>
    <property type="match status" value="1"/>
</dbReference>
<evidence type="ECO:0000259" key="1">
    <source>
        <dbReference type="PROSITE" id="PS51833"/>
    </source>
</evidence>
<protein>
    <submittedName>
        <fullName evidence="2">HDOD domain-containing protein</fullName>
    </submittedName>
</protein>
<name>A0A927FAX5_9BACT</name>
<evidence type="ECO:0000313" key="3">
    <source>
        <dbReference type="Proteomes" id="UP000622317"/>
    </source>
</evidence>
<proteinExistence type="predicted"/>
<accession>A0A927FAX5</accession>
<dbReference type="Proteomes" id="UP000622317">
    <property type="component" value="Unassembled WGS sequence"/>
</dbReference>
<dbReference type="AlphaFoldDB" id="A0A927FAX5"/>
<gene>
    <name evidence="2" type="ORF">IEN85_18555</name>
</gene>
<comment type="caution">
    <text evidence="2">The sequence shown here is derived from an EMBL/GenBank/DDBJ whole genome shotgun (WGS) entry which is preliminary data.</text>
</comment>
<dbReference type="Gene3D" id="1.10.3210.10">
    <property type="entry name" value="Hypothetical protein af1432"/>
    <property type="match status" value="1"/>
</dbReference>
<reference evidence="2" key="1">
    <citation type="submission" date="2020-09" db="EMBL/GenBank/DDBJ databases">
        <title>Pelagicoccus enzymogenes sp. nov. with an EPS production, isolated from marine sediment.</title>
        <authorList>
            <person name="Feng X."/>
        </authorList>
    </citation>
    <scope>NUCLEOTIDE SEQUENCE</scope>
    <source>
        <strain evidence="2">NFK12</strain>
    </source>
</reference>
<evidence type="ECO:0000313" key="2">
    <source>
        <dbReference type="EMBL" id="MBD5781509.1"/>
    </source>
</evidence>
<feature type="domain" description="HDOD" evidence="1">
    <location>
        <begin position="170"/>
        <end position="366"/>
    </location>
</feature>
<dbReference type="InterPro" id="IPR052340">
    <property type="entry name" value="RNase_Y/CdgJ"/>
</dbReference>
<dbReference type="InterPro" id="IPR013976">
    <property type="entry name" value="HDOD"/>
</dbReference>
<dbReference type="SUPFAM" id="SSF52172">
    <property type="entry name" value="CheY-like"/>
    <property type="match status" value="1"/>
</dbReference>
<dbReference type="Pfam" id="PF08668">
    <property type="entry name" value="HDOD"/>
    <property type="match status" value="1"/>
</dbReference>
<organism evidence="2 3">
    <name type="scientific">Pelagicoccus enzymogenes</name>
    <dbReference type="NCBI Taxonomy" id="2773457"/>
    <lineage>
        <taxon>Bacteria</taxon>
        <taxon>Pseudomonadati</taxon>
        <taxon>Verrucomicrobiota</taxon>
        <taxon>Opitutia</taxon>
        <taxon>Puniceicoccales</taxon>
        <taxon>Pelagicoccaceae</taxon>
        <taxon>Pelagicoccus</taxon>
    </lineage>
</organism>
<dbReference type="Gene3D" id="3.40.50.2300">
    <property type="match status" value="1"/>
</dbReference>
<dbReference type="PANTHER" id="PTHR33525">
    <property type="match status" value="1"/>
</dbReference>
<dbReference type="EMBL" id="JACYFG010000042">
    <property type="protein sequence ID" value="MBD5781509.1"/>
    <property type="molecule type" value="Genomic_DNA"/>
</dbReference>
<dbReference type="InterPro" id="IPR011006">
    <property type="entry name" value="CheY-like_superfamily"/>
</dbReference>
<sequence>MITHGGELEAAIQKNLRGMGGINLMSSAGKKLVSVLVVDGDRHFCNTVRADASFNQPGWVVRIASNREEMVRAIGDARVDIFIVGGGLSDCGPIEALQKSKELSPNSLRFLAYSEAEKDLLSKTVGLTHRRVEKPVSPTALNLAVRQVLVTHLRIRKPEVAAIVRDTKELHVNTQPMQELLKTADDPECELEDLARIVMQHPTAVATILQVVNTAFYGTTGDVDTIEEALQILGMDFVRNLAITELAKKQLRLSPSLHELANSILQHSIEASQYGLRMRQYVKNLRLVQQISSIALLHDLGKLVLLAAKGNDYADLMGQSVDSNTPSWKLEREAYKCDHAAIGGFLFAMWGLPEVIVRAVTWHHQPEKVGEMDYCATSLLHFANYAAHSNQGVSCYCGDRLNEVLAEKLGLSPDFAYDFE</sequence>
<dbReference type="PROSITE" id="PS51833">
    <property type="entry name" value="HDOD"/>
    <property type="match status" value="1"/>
</dbReference>
<dbReference type="PANTHER" id="PTHR33525:SF5">
    <property type="entry name" value="TWO COMPONENT SIGNAL TRANSDUCTION SYSTEM RESPONSE REGULATOR"/>
    <property type="match status" value="1"/>
</dbReference>
<keyword evidence="3" id="KW-1185">Reference proteome</keyword>